<keyword evidence="2" id="KW-1185">Reference proteome</keyword>
<dbReference type="AlphaFoldDB" id="A0A0H2KUT0"/>
<evidence type="ECO:0000313" key="2">
    <source>
        <dbReference type="Proteomes" id="UP000035265"/>
    </source>
</evidence>
<dbReference type="Proteomes" id="UP000035265">
    <property type="component" value="Unassembled WGS sequence"/>
</dbReference>
<dbReference type="RefSeq" id="WP_047232155.1">
    <property type="nucleotide sequence ID" value="NZ_JNBQ01000004.1"/>
</dbReference>
<evidence type="ECO:0000313" key="1">
    <source>
        <dbReference type="EMBL" id="KLN35554.1"/>
    </source>
</evidence>
<organism evidence="1 2">
    <name type="scientific">Cellulosimicrobium funkei</name>
    <dbReference type="NCBI Taxonomy" id="264251"/>
    <lineage>
        <taxon>Bacteria</taxon>
        <taxon>Bacillati</taxon>
        <taxon>Actinomycetota</taxon>
        <taxon>Actinomycetes</taxon>
        <taxon>Micrococcales</taxon>
        <taxon>Promicromonosporaceae</taxon>
        <taxon>Cellulosimicrobium</taxon>
    </lineage>
</organism>
<dbReference type="PATRIC" id="fig|264251.5.peg.1469"/>
<sequence length="187" mass="19882">MADLLLAAVVLRRPEHALAAQVLSLALSGLVRVEPTAPGPPPALVLLDPVPGSERERVALSAVFGDDAGPGARVVLDPADDRLRARVRAAARDVVRGARRDGYLEPGRARHLTEKGEAVRAELVALEDAVEREVADARAHDHAREHVSSGALPWAVLFGHEPGWVPVDRRTVRIDVAAVCAAADALR</sequence>
<protein>
    <submittedName>
        <fullName evidence="1">Uncharacterized protein</fullName>
    </submittedName>
</protein>
<gene>
    <name evidence="1" type="ORF">FB00_07220</name>
</gene>
<dbReference type="EMBL" id="JNBQ01000004">
    <property type="protein sequence ID" value="KLN35554.1"/>
    <property type="molecule type" value="Genomic_DNA"/>
</dbReference>
<accession>A0A0H2KUT0</accession>
<comment type="caution">
    <text evidence="1">The sequence shown here is derived from an EMBL/GenBank/DDBJ whole genome shotgun (WGS) entry which is preliminary data.</text>
</comment>
<name>A0A0H2KUT0_9MICO</name>
<reference evidence="1 2" key="1">
    <citation type="submission" date="2014-05" db="EMBL/GenBank/DDBJ databases">
        <title>Cellulosimicrobium funkei U11 genome.</title>
        <authorList>
            <person name="Hu C."/>
            <person name="Gong Y."/>
            <person name="Wan W."/>
            <person name="Jiang M."/>
        </authorList>
    </citation>
    <scope>NUCLEOTIDE SEQUENCE [LARGE SCALE GENOMIC DNA]</scope>
    <source>
        <strain evidence="1 2">U11</strain>
    </source>
</reference>
<proteinExistence type="predicted"/>